<proteinExistence type="predicted"/>
<evidence type="ECO:0000313" key="2">
    <source>
        <dbReference type="EMBL" id="MFD1249581.1"/>
    </source>
</evidence>
<dbReference type="InterPro" id="IPR002711">
    <property type="entry name" value="HNH"/>
</dbReference>
<sequence>MLGGRGEVLDLGRGRRLFSRAQRRALRLRDRGCRAEGCTIPAAWTEAHHLRPWSEGGPTDRGNAISLCGRHHHLVRDRRYAMTSLPDGDVRFHRRT</sequence>
<name>A0ABW3W3C1_9ACTN</name>
<keyword evidence="2" id="KW-0255">Endonuclease</keyword>
<accession>A0ABW3W3C1</accession>
<dbReference type="GO" id="GO:0004519">
    <property type="term" value="F:endonuclease activity"/>
    <property type="evidence" value="ECO:0007669"/>
    <property type="project" value="UniProtKB-KW"/>
</dbReference>
<dbReference type="CDD" id="cd00085">
    <property type="entry name" value="HNHc"/>
    <property type="match status" value="1"/>
</dbReference>
<keyword evidence="2" id="KW-0378">Hydrolase</keyword>
<dbReference type="SMART" id="SM00507">
    <property type="entry name" value="HNHc"/>
    <property type="match status" value="1"/>
</dbReference>
<evidence type="ECO:0000259" key="1">
    <source>
        <dbReference type="SMART" id="SM00507"/>
    </source>
</evidence>
<protein>
    <submittedName>
        <fullName evidence="2">HNH endonuclease signature motif containing protein</fullName>
    </submittedName>
</protein>
<comment type="caution">
    <text evidence="2">The sequence shown here is derived from an EMBL/GenBank/DDBJ whole genome shotgun (WGS) entry which is preliminary data.</text>
</comment>
<keyword evidence="3" id="KW-1185">Reference proteome</keyword>
<evidence type="ECO:0000313" key="3">
    <source>
        <dbReference type="Proteomes" id="UP001597229"/>
    </source>
</evidence>
<keyword evidence="2" id="KW-0540">Nuclease</keyword>
<gene>
    <name evidence="2" type="ORF">ACFQ3F_17400</name>
</gene>
<dbReference type="EMBL" id="JBHTLX010000021">
    <property type="protein sequence ID" value="MFD1249581.1"/>
    <property type="molecule type" value="Genomic_DNA"/>
</dbReference>
<reference evidence="3" key="1">
    <citation type="journal article" date="2019" name="Int. J. Syst. Evol. Microbiol.">
        <title>The Global Catalogue of Microorganisms (GCM) 10K type strain sequencing project: providing services to taxonomists for standard genome sequencing and annotation.</title>
        <authorList>
            <consortium name="The Broad Institute Genomics Platform"/>
            <consortium name="The Broad Institute Genome Sequencing Center for Infectious Disease"/>
            <person name="Wu L."/>
            <person name="Ma J."/>
        </authorList>
    </citation>
    <scope>NUCLEOTIDE SEQUENCE [LARGE SCALE GENOMIC DNA]</scope>
    <source>
        <strain evidence="3">CCUG 52478</strain>
    </source>
</reference>
<dbReference type="RefSeq" id="WP_367919920.1">
    <property type="nucleotide sequence ID" value="NZ_BAABAC010000024.1"/>
</dbReference>
<dbReference type="Gene3D" id="1.10.30.50">
    <property type="match status" value="1"/>
</dbReference>
<organism evidence="2 3">
    <name type="scientific">Nocardioides ginsengisoli</name>
    <dbReference type="NCBI Taxonomy" id="363868"/>
    <lineage>
        <taxon>Bacteria</taxon>
        <taxon>Bacillati</taxon>
        <taxon>Actinomycetota</taxon>
        <taxon>Actinomycetes</taxon>
        <taxon>Propionibacteriales</taxon>
        <taxon>Nocardioidaceae</taxon>
        <taxon>Nocardioides</taxon>
    </lineage>
</organism>
<dbReference type="Proteomes" id="UP001597229">
    <property type="component" value="Unassembled WGS sequence"/>
</dbReference>
<feature type="domain" description="HNH nuclease" evidence="1">
    <location>
        <begin position="21"/>
        <end position="73"/>
    </location>
</feature>
<dbReference type="Pfam" id="PF01844">
    <property type="entry name" value="HNH"/>
    <property type="match status" value="1"/>
</dbReference>
<dbReference type="InterPro" id="IPR003615">
    <property type="entry name" value="HNH_nuc"/>
</dbReference>